<accession>A0ABN7K5U7</accession>
<sequence>MKKFYALAVVIIIIFGFIFLKPKHTNDTEFNENFKIDCDLNMGACEKAINGKIIKFEITPRPIYAMQPIVFKISGLDKLNLKNPSLKFYGLNMDMGDIKAKLKRDKDDYVSKIVLSACVIDVMIYRFKVLDDGRDIGIYIDFELKM</sequence>
<dbReference type="EMBL" id="CAJHOF010000002">
    <property type="protein sequence ID" value="CAD7287294.1"/>
    <property type="molecule type" value="Genomic_DNA"/>
</dbReference>
<comment type="caution">
    <text evidence="1">The sequence shown here is derived from an EMBL/GenBank/DDBJ whole genome shotgun (WGS) entry which is preliminary data.</text>
</comment>
<gene>
    <name evidence="1" type="ORF">LMG7974_00224</name>
</gene>
<protein>
    <recommendedName>
        <fullName evidence="3">Periplasmic protein</fullName>
    </recommendedName>
</protein>
<organism evidence="1 2">
    <name type="scientific">Campylobacter majalis</name>
    <dbReference type="NCBI Taxonomy" id="2790656"/>
    <lineage>
        <taxon>Bacteria</taxon>
        <taxon>Pseudomonadati</taxon>
        <taxon>Campylobacterota</taxon>
        <taxon>Epsilonproteobacteria</taxon>
        <taxon>Campylobacterales</taxon>
        <taxon>Campylobacteraceae</taxon>
        <taxon>Campylobacter</taxon>
    </lineage>
</organism>
<evidence type="ECO:0008006" key="3">
    <source>
        <dbReference type="Google" id="ProtNLM"/>
    </source>
</evidence>
<proteinExistence type="predicted"/>
<dbReference type="RefSeq" id="WP_229932052.1">
    <property type="nucleotide sequence ID" value="NZ_CAJHOF010000002.1"/>
</dbReference>
<dbReference type="Proteomes" id="UP000789803">
    <property type="component" value="Unassembled WGS sequence"/>
</dbReference>
<evidence type="ECO:0000313" key="2">
    <source>
        <dbReference type="Proteomes" id="UP000789803"/>
    </source>
</evidence>
<name>A0ABN7K5U7_9BACT</name>
<keyword evidence="2" id="KW-1185">Reference proteome</keyword>
<evidence type="ECO:0000313" key="1">
    <source>
        <dbReference type="EMBL" id="CAD7287294.1"/>
    </source>
</evidence>
<reference evidence="1 2" key="1">
    <citation type="submission" date="2020-11" db="EMBL/GenBank/DDBJ databases">
        <authorList>
            <person name="Peeters C."/>
        </authorList>
    </citation>
    <scope>NUCLEOTIDE SEQUENCE [LARGE SCALE GENOMIC DNA]</scope>
    <source>
        <strain evidence="1 2">LMG 7974</strain>
    </source>
</reference>